<dbReference type="InterPro" id="IPR029058">
    <property type="entry name" value="AB_hydrolase_fold"/>
</dbReference>
<reference evidence="3 4" key="1">
    <citation type="submission" date="2024-06" db="EMBL/GenBank/DDBJ databases">
        <title>A chromosome level genome sequence of Diviner's sage (Salvia divinorum).</title>
        <authorList>
            <person name="Ford S.A."/>
            <person name="Ro D.-K."/>
            <person name="Ness R.W."/>
            <person name="Phillips M.A."/>
        </authorList>
    </citation>
    <scope>NUCLEOTIDE SEQUENCE [LARGE SCALE GENOMIC DNA]</scope>
    <source>
        <strain evidence="3">SAF-2024a</strain>
        <tissue evidence="3">Leaf</tissue>
    </source>
</reference>
<protein>
    <submittedName>
        <fullName evidence="3">Triacylglycerol lipase OBL1-like</fullName>
    </submittedName>
</protein>
<dbReference type="GO" id="GO:0016787">
    <property type="term" value="F:hydrolase activity"/>
    <property type="evidence" value="ECO:0007669"/>
    <property type="project" value="UniProtKB-KW"/>
</dbReference>
<dbReference type="InterPro" id="IPR002921">
    <property type="entry name" value="Fungal_lipase-type"/>
</dbReference>
<evidence type="ECO:0000259" key="2">
    <source>
        <dbReference type="Pfam" id="PF01764"/>
    </source>
</evidence>
<dbReference type="CDD" id="cd00519">
    <property type="entry name" value="Lipase_3"/>
    <property type="match status" value="1"/>
</dbReference>
<evidence type="ECO:0000313" key="3">
    <source>
        <dbReference type="EMBL" id="KAL1567816.1"/>
    </source>
</evidence>
<name>A0ABD1IGH2_SALDI</name>
<feature type="domain" description="Fungal lipase-type" evidence="2">
    <location>
        <begin position="201"/>
        <end position="358"/>
    </location>
</feature>
<dbReference type="SUPFAM" id="SSF53474">
    <property type="entry name" value="alpha/beta-Hydrolases"/>
    <property type="match status" value="1"/>
</dbReference>
<comment type="caution">
    <text evidence="3">The sequence shown here is derived from an EMBL/GenBank/DDBJ whole genome shotgun (WGS) entry which is preliminary data.</text>
</comment>
<keyword evidence="1" id="KW-0378">Hydrolase</keyword>
<dbReference type="PANTHER" id="PTHR46086:SF17">
    <property type="entry name" value="ALPHA_BETA-HYDROLASES SUPERFAMILY PROTEIN"/>
    <property type="match status" value="1"/>
</dbReference>
<dbReference type="InterPro" id="IPR044819">
    <property type="entry name" value="OBL-like"/>
</dbReference>
<proteinExistence type="predicted"/>
<dbReference type="AlphaFoldDB" id="A0ABD1IGH2"/>
<organism evidence="3 4">
    <name type="scientific">Salvia divinorum</name>
    <name type="common">Maria pastora</name>
    <name type="synonym">Diviner's sage</name>
    <dbReference type="NCBI Taxonomy" id="28513"/>
    <lineage>
        <taxon>Eukaryota</taxon>
        <taxon>Viridiplantae</taxon>
        <taxon>Streptophyta</taxon>
        <taxon>Embryophyta</taxon>
        <taxon>Tracheophyta</taxon>
        <taxon>Spermatophyta</taxon>
        <taxon>Magnoliopsida</taxon>
        <taxon>eudicotyledons</taxon>
        <taxon>Gunneridae</taxon>
        <taxon>Pentapetalae</taxon>
        <taxon>asterids</taxon>
        <taxon>lamiids</taxon>
        <taxon>Lamiales</taxon>
        <taxon>Lamiaceae</taxon>
        <taxon>Nepetoideae</taxon>
        <taxon>Mentheae</taxon>
        <taxon>Salviinae</taxon>
        <taxon>Salvia</taxon>
        <taxon>Salvia subgen. Calosphace</taxon>
    </lineage>
</organism>
<accession>A0ABD1IGH2</accession>
<dbReference type="Proteomes" id="UP001567538">
    <property type="component" value="Unassembled WGS sequence"/>
</dbReference>
<dbReference type="PANTHER" id="PTHR46086">
    <property type="entry name" value="ALPHA/BETA-HYDROLASES SUPERFAMILY PROTEIN"/>
    <property type="match status" value="1"/>
</dbReference>
<sequence>MSSPPCDKSFCSNYMLLNPEDAELGDVFKILFSSDIAKRKFVDCPDGTEETFGRRWIIFISILAQKFLQAAAKPMETVGSGVEYWLNLLSGNGGFFGLVKNTLIGKLVQPDNTSSDYFSFIGNLDRRLQLDPTIRPGEKRYYAALSIMAAKASYENKKHIKFVVEDHWKMNFVDSYDFWNDYQEKTTTQAFIMDDKKDTIVVSFRGTEPFDADAWSSDVDLSWYEIHGIGKMHGGFMKALGLIKSKGWPEEQDPDQQETAYYAIKKQLRQLLEANEKAKFVVTGHSLGGALAVLFPAILGLHGDSFLLDRLEGIYTFGQPRVGDDKFGQYMNDLIEKHNFTCIRFVYSYDLVPRLPYDDSNFLFKHFGTCIYFNSLYTGKIVEEEPDKNYFSIVWMIPKFLNACWELIRSFIIKYVKGADYAEGGLLRLFRVIGVMVAGVPAHCPQDYVNATRLGLSEDVFLSSNGQKNLKTQ</sequence>
<gene>
    <name evidence="3" type="ORF">AAHA92_03251</name>
</gene>
<keyword evidence="4" id="KW-1185">Reference proteome</keyword>
<dbReference type="Pfam" id="PF01764">
    <property type="entry name" value="Lipase_3"/>
    <property type="match status" value="1"/>
</dbReference>
<evidence type="ECO:0000313" key="4">
    <source>
        <dbReference type="Proteomes" id="UP001567538"/>
    </source>
</evidence>
<dbReference type="EMBL" id="JBEAFC010000002">
    <property type="protein sequence ID" value="KAL1567816.1"/>
    <property type="molecule type" value="Genomic_DNA"/>
</dbReference>
<evidence type="ECO:0000256" key="1">
    <source>
        <dbReference type="ARBA" id="ARBA00022801"/>
    </source>
</evidence>
<dbReference type="Gene3D" id="3.40.50.1820">
    <property type="entry name" value="alpha/beta hydrolase"/>
    <property type="match status" value="1"/>
</dbReference>